<comment type="function">
    <text evidence="10">Part of the ABC transporter FtsEX involved in asymmetric cellular division facilitating the initiation of sporulation.</text>
</comment>
<reference evidence="15" key="1">
    <citation type="submission" date="2017-02" db="EMBL/GenBank/DDBJ databases">
        <authorList>
            <person name="Varghese N."/>
            <person name="Submissions S."/>
        </authorList>
    </citation>
    <scope>NUCLEOTIDE SEQUENCE [LARGE SCALE GENOMIC DNA]</scope>
    <source>
        <strain evidence="15">USBA 833</strain>
    </source>
</reference>
<evidence type="ECO:0000256" key="9">
    <source>
        <dbReference type="ARBA" id="ARBA00023306"/>
    </source>
</evidence>
<feature type="transmembrane region" description="Helical" evidence="11">
    <location>
        <begin position="21"/>
        <end position="45"/>
    </location>
</feature>
<dbReference type="GO" id="GO:0005886">
    <property type="term" value="C:plasma membrane"/>
    <property type="evidence" value="ECO:0007669"/>
    <property type="project" value="UniProtKB-SubCell"/>
</dbReference>
<dbReference type="PANTHER" id="PTHR47755:SF1">
    <property type="entry name" value="CELL DIVISION PROTEIN FTSX"/>
    <property type="match status" value="1"/>
</dbReference>
<keyword evidence="5 10" id="KW-0132">Cell division</keyword>
<dbReference type="InterPro" id="IPR058204">
    <property type="entry name" value="FtsX_firmicutes-type"/>
</dbReference>
<keyword evidence="6 11" id="KW-0812">Transmembrane</keyword>
<evidence type="ECO:0000256" key="4">
    <source>
        <dbReference type="ARBA" id="ARBA00022475"/>
    </source>
</evidence>
<dbReference type="InterPro" id="IPR004513">
    <property type="entry name" value="FtsX"/>
</dbReference>
<evidence type="ECO:0000256" key="7">
    <source>
        <dbReference type="ARBA" id="ARBA00022989"/>
    </source>
</evidence>
<comment type="similarity">
    <text evidence="2 10">Belongs to the ABC-4 integral membrane protein family. FtsX subfamily.</text>
</comment>
<dbReference type="Gene3D" id="3.30.70.3040">
    <property type="match status" value="1"/>
</dbReference>
<evidence type="ECO:0000313" key="14">
    <source>
        <dbReference type="EMBL" id="SKA88067.1"/>
    </source>
</evidence>
<evidence type="ECO:0000256" key="11">
    <source>
        <dbReference type="SAM" id="Phobius"/>
    </source>
</evidence>
<evidence type="ECO:0000259" key="12">
    <source>
        <dbReference type="Pfam" id="PF02687"/>
    </source>
</evidence>
<dbReference type="Pfam" id="PF02687">
    <property type="entry name" value="FtsX"/>
    <property type="match status" value="1"/>
</dbReference>
<evidence type="ECO:0000256" key="3">
    <source>
        <dbReference type="ARBA" id="ARBA00021907"/>
    </source>
</evidence>
<dbReference type="Proteomes" id="UP000190105">
    <property type="component" value="Unassembled WGS sequence"/>
</dbReference>
<dbReference type="InterPro" id="IPR003838">
    <property type="entry name" value="ABC3_permease_C"/>
</dbReference>
<feature type="domain" description="FtsX extracellular" evidence="13">
    <location>
        <begin position="59"/>
        <end position="151"/>
    </location>
</feature>
<dbReference type="PIRSF" id="PIRSF003097">
    <property type="entry name" value="FtsX"/>
    <property type="match status" value="1"/>
</dbReference>
<dbReference type="STRING" id="1147123.SAMN05443428_108109"/>
<accession>A0A1T4XFA6</accession>
<evidence type="ECO:0000256" key="8">
    <source>
        <dbReference type="ARBA" id="ARBA00023136"/>
    </source>
</evidence>
<dbReference type="Pfam" id="PF18075">
    <property type="entry name" value="FtsX_ECD"/>
    <property type="match status" value="1"/>
</dbReference>
<dbReference type="RefSeq" id="WP_078696414.1">
    <property type="nucleotide sequence ID" value="NZ_FUYH01000008.1"/>
</dbReference>
<feature type="transmembrane region" description="Helical" evidence="11">
    <location>
        <begin position="171"/>
        <end position="197"/>
    </location>
</feature>
<evidence type="ECO:0000313" key="15">
    <source>
        <dbReference type="Proteomes" id="UP000190105"/>
    </source>
</evidence>
<evidence type="ECO:0000256" key="5">
    <source>
        <dbReference type="ARBA" id="ARBA00022618"/>
    </source>
</evidence>
<gene>
    <name evidence="14" type="ORF">SAMN05443428_108109</name>
</gene>
<evidence type="ECO:0000256" key="6">
    <source>
        <dbReference type="ARBA" id="ARBA00022692"/>
    </source>
</evidence>
<evidence type="ECO:0000259" key="13">
    <source>
        <dbReference type="Pfam" id="PF18075"/>
    </source>
</evidence>
<keyword evidence="4 10" id="KW-1003">Cell membrane</keyword>
<dbReference type="PANTHER" id="PTHR47755">
    <property type="entry name" value="CELL DIVISION PROTEIN FTSX"/>
    <property type="match status" value="1"/>
</dbReference>
<keyword evidence="9 10" id="KW-0131">Cell cycle</keyword>
<evidence type="ECO:0000256" key="10">
    <source>
        <dbReference type="PIRNR" id="PIRNR003097"/>
    </source>
</evidence>
<comment type="subcellular location">
    <subcellularLocation>
        <location evidence="1">Cell membrane</location>
        <topology evidence="1">Multi-pass membrane protein</topology>
    </subcellularLocation>
</comment>
<dbReference type="NCBIfam" id="NF038347">
    <property type="entry name" value="FtsX_Gpos"/>
    <property type="match status" value="1"/>
</dbReference>
<protein>
    <recommendedName>
        <fullName evidence="3 10">Cell division protein FtsX</fullName>
    </recommendedName>
</protein>
<dbReference type="OrthoDB" id="9812531at2"/>
<dbReference type="GO" id="GO:0051301">
    <property type="term" value="P:cell division"/>
    <property type="evidence" value="ECO:0007669"/>
    <property type="project" value="UniProtKB-KW"/>
</dbReference>
<dbReference type="EMBL" id="FUYH01000008">
    <property type="protein sequence ID" value="SKA88067.1"/>
    <property type="molecule type" value="Genomic_DNA"/>
</dbReference>
<dbReference type="AlphaFoldDB" id="A0A1T4XFA6"/>
<keyword evidence="8 10" id="KW-0472">Membrane</keyword>
<sequence length="295" mass="33346">MKIRTFNYFFKESFKSIKRNRVMSFASVTTVAAALFIFGVFMIIISNVNSLVDTVENKVEIKAFLKDDISSLKVRDIEKEIKAISGVKNVTYESKDEALKKVSEQLGENKDLTEGLEEDNPFPASFIIKVNKPSDVSYVSKELSKIQDFEKINDAQEIVNQIIKITNFIKLFSLILMIILSVIGISLISNTIKLTVYARKREISIMKYIGATDWFVKWPFLLEGIMLGLLGALIAIGFLSAGYSYGMKMVSPNILFFSFVPLKTIFQSILWQFLLVGMFIGGFGSLISIRKFLVL</sequence>
<name>A0A1T4XFA6_9CLOT</name>
<keyword evidence="7 11" id="KW-1133">Transmembrane helix</keyword>
<evidence type="ECO:0000256" key="2">
    <source>
        <dbReference type="ARBA" id="ARBA00007379"/>
    </source>
</evidence>
<keyword evidence="15" id="KW-1185">Reference proteome</keyword>
<feature type="transmembrane region" description="Helical" evidence="11">
    <location>
        <begin position="218"/>
        <end position="245"/>
    </location>
</feature>
<evidence type="ECO:0000256" key="1">
    <source>
        <dbReference type="ARBA" id="ARBA00004651"/>
    </source>
</evidence>
<feature type="domain" description="ABC3 transporter permease C-terminal" evidence="12">
    <location>
        <begin position="175"/>
        <end position="291"/>
    </location>
</feature>
<organism evidence="14 15">
    <name type="scientific">Caloramator quimbayensis</name>
    <dbReference type="NCBI Taxonomy" id="1147123"/>
    <lineage>
        <taxon>Bacteria</taxon>
        <taxon>Bacillati</taxon>
        <taxon>Bacillota</taxon>
        <taxon>Clostridia</taxon>
        <taxon>Eubacteriales</taxon>
        <taxon>Clostridiaceae</taxon>
        <taxon>Caloramator</taxon>
    </lineage>
</organism>
<proteinExistence type="inferred from homology"/>
<dbReference type="InterPro" id="IPR040690">
    <property type="entry name" value="FtsX_ECD"/>
</dbReference>
<feature type="transmembrane region" description="Helical" evidence="11">
    <location>
        <begin position="265"/>
        <end position="289"/>
    </location>
</feature>